<comment type="caution">
    <text evidence="1">The sequence shown here is derived from an EMBL/GenBank/DDBJ whole genome shotgun (WGS) entry which is preliminary data.</text>
</comment>
<dbReference type="AlphaFoldDB" id="A0A0F8WSW6"/>
<accession>A0A0F8WSW6</accession>
<gene>
    <name evidence="1" type="ORF">LCGC14_3115360</name>
</gene>
<proteinExistence type="predicted"/>
<protein>
    <submittedName>
        <fullName evidence="1">Uncharacterized protein</fullName>
    </submittedName>
</protein>
<organism evidence="1">
    <name type="scientific">marine sediment metagenome</name>
    <dbReference type="NCBI Taxonomy" id="412755"/>
    <lineage>
        <taxon>unclassified sequences</taxon>
        <taxon>metagenomes</taxon>
        <taxon>ecological metagenomes</taxon>
    </lineage>
</organism>
<sequence length="102" mass="12083">MWPNNGVLYNQGGATMLRIPKIYLDRVEISVVYGEKNSSGKKSAYVSVTLPRELKLEEPEHITIKYCRWYVNRNAYTRFVPEYTFDMTKEKDLIRKSLRFNI</sequence>
<name>A0A0F8WSW6_9ZZZZ</name>
<reference evidence="1" key="1">
    <citation type="journal article" date="2015" name="Nature">
        <title>Complex archaea that bridge the gap between prokaryotes and eukaryotes.</title>
        <authorList>
            <person name="Spang A."/>
            <person name="Saw J.H."/>
            <person name="Jorgensen S.L."/>
            <person name="Zaremba-Niedzwiedzka K."/>
            <person name="Martijn J."/>
            <person name="Lind A.E."/>
            <person name="van Eijk R."/>
            <person name="Schleper C."/>
            <person name="Guy L."/>
            <person name="Ettema T.J."/>
        </authorList>
    </citation>
    <scope>NUCLEOTIDE SEQUENCE</scope>
</reference>
<evidence type="ECO:0000313" key="1">
    <source>
        <dbReference type="EMBL" id="KKK51395.1"/>
    </source>
</evidence>
<dbReference type="EMBL" id="LAZR01067528">
    <property type="protein sequence ID" value="KKK51395.1"/>
    <property type="molecule type" value="Genomic_DNA"/>
</dbReference>